<dbReference type="EMBL" id="FQWC01000002">
    <property type="protein sequence ID" value="SHG39590.1"/>
    <property type="molecule type" value="Genomic_DNA"/>
</dbReference>
<name>A0A1M5JH47_9FLAO</name>
<protein>
    <submittedName>
        <fullName evidence="1">GIY-YIG catalytic domain-containing protein</fullName>
    </submittedName>
</protein>
<proteinExistence type="predicted"/>
<reference evidence="2" key="1">
    <citation type="submission" date="2016-11" db="EMBL/GenBank/DDBJ databases">
        <authorList>
            <person name="Varghese N."/>
            <person name="Submissions S."/>
        </authorList>
    </citation>
    <scope>NUCLEOTIDE SEQUENCE [LARGE SCALE GENOMIC DNA]</scope>
    <source>
        <strain evidence="2">DSM 17963</strain>
    </source>
</reference>
<evidence type="ECO:0000313" key="2">
    <source>
        <dbReference type="Proteomes" id="UP000184071"/>
    </source>
</evidence>
<keyword evidence="2" id="KW-1185">Reference proteome</keyword>
<evidence type="ECO:0000313" key="1">
    <source>
        <dbReference type="EMBL" id="SHG39590.1"/>
    </source>
</evidence>
<dbReference type="RefSeq" id="WP_073414868.1">
    <property type="nucleotide sequence ID" value="NZ_FQWC01000002.1"/>
</dbReference>
<dbReference type="Proteomes" id="UP000184071">
    <property type="component" value="Unassembled WGS sequence"/>
</dbReference>
<accession>A0A1M5JH47</accession>
<gene>
    <name evidence="1" type="ORF">SAMN05443663_102711</name>
</gene>
<organism evidence="1 2">
    <name type="scientific">Flavobacterium defluvii</name>
    <dbReference type="NCBI Taxonomy" id="370979"/>
    <lineage>
        <taxon>Bacteria</taxon>
        <taxon>Pseudomonadati</taxon>
        <taxon>Bacteroidota</taxon>
        <taxon>Flavobacteriia</taxon>
        <taxon>Flavobacteriales</taxon>
        <taxon>Flavobacteriaceae</taxon>
        <taxon>Flavobacterium</taxon>
    </lineage>
</organism>
<sequence>MKIDTKNLVRKSERFALDLSQQISQITLKPFLETSFHCSEFRDKKVLKKHLHKIAKSDYPLIYVFEIKSAAKVKTLLKAYEAYHALNLLKTKNEDRVNLSKYNRKSSSILYVGSSTTDFRKRVKDHLGTQSSRTYAMHLCKWDGDADYEVAISAYQVISQSDQAVERFIVEILEQQLWDVLQPVFGKRSGL</sequence>
<dbReference type="AlphaFoldDB" id="A0A1M5JH47"/>
<dbReference type="OrthoDB" id="1436147at2"/>